<dbReference type="Pfam" id="PF00990">
    <property type="entry name" value="GGDEF"/>
    <property type="match status" value="1"/>
</dbReference>
<proteinExistence type="predicted"/>
<feature type="transmembrane region" description="Helical" evidence="5">
    <location>
        <begin position="15"/>
        <end position="36"/>
    </location>
</feature>
<keyword evidence="2 5" id="KW-0812">Transmembrane</keyword>
<reference evidence="8" key="1">
    <citation type="journal article" date="2019" name="Int. J. Syst. Evol. Microbiol.">
        <title>The Global Catalogue of Microorganisms (GCM) 10K type strain sequencing project: providing services to taxonomists for standard genome sequencing and annotation.</title>
        <authorList>
            <consortium name="The Broad Institute Genomics Platform"/>
            <consortium name="The Broad Institute Genome Sequencing Center for Infectious Disease"/>
            <person name="Wu L."/>
            <person name="Ma J."/>
        </authorList>
    </citation>
    <scope>NUCLEOTIDE SEQUENCE [LARGE SCALE GENOMIC DNA]</scope>
    <source>
        <strain evidence="8">NBRC 102407</strain>
    </source>
</reference>
<dbReference type="Gene3D" id="3.30.70.270">
    <property type="match status" value="1"/>
</dbReference>
<comment type="caution">
    <text evidence="7">The sequence shown here is derived from an EMBL/GenBank/DDBJ whole genome shotgun (WGS) entry which is preliminary data.</text>
</comment>
<protein>
    <recommendedName>
        <fullName evidence="6">GGDEF domain-containing protein</fullName>
    </recommendedName>
</protein>
<keyword evidence="8" id="KW-1185">Reference proteome</keyword>
<evidence type="ECO:0000256" key="3">
    <source>
        <dbReference type="ARBA" id="ARBA00022989"/>
    </source>
</evidence>
<dbReference type="RefSeq" id="WP_284187212.1">
    <property type="nucleotide sequence ID" value="NZ_BSPX01000013.1"/>
</dbReference>
<dbReference type="Proteomes" id="UP001157167">
    <property type="component" value="Unassembled WGS sequence"/>
</dbReference>
<evidence type="ECO:0000313" key="8">
    <source>
        <dbReference type="Proteomes" id="UP001157167"/>
    </source>
</evidence>
<dbReference type="InterPro" id="IPR043128">
    <property type="entry name" value="Rev_trsase/Diguanyl_cyclase"/>
</dbReference>
<dbReference type="InterPro" id="IPR000160">
    <property type="entry name" value="GGDEF_dom"/>
</dbReference>
<dbReference type="InterPro" id="IPR029095">
    <property type="entry name" value="NarX-like_N"/>
</dbReference>
<feature type="domain" description="GGDEF" evidence="6">
    <location>
        <begin position="256"/>
        <end position="387"/>
    </location>
</feature>
<evidence type="ECO:0000259" key="6">
    <source>
        <dbReference type="PROSITE" id="PS50887"/>
    </source>
</evidence>
<organism evidence="7 8">
    <name type="scientific">Zoogloea oryzae</name>
    <dbReference type="NCBI Taxonomy" id="310767"/>
    <lineage>
        <taxon>Bacteria</taxon>
        <taxon>Pseudomonadati</taxon>
        <taxon>Pseudomonadota</taxon>
        <taxon>Betaproteobacteria</taxon>
        <taxon>Rhodocyclales</taxon>
        <taxon>Zoogloeaceae</taxon>
        <taxon>Zoogloea</taxon>
    </lineage>
</organism>
<name>A0ABQ6F8D0_9RHOO</name>
<accession>A0ABQ6F8D0</accession>
<keyword evidence="3 5" id="KW-1133">Transmembrane helix</keyword>
<evidence type="ECO:0000256" key="5">
    <source>
        <dbReference type="SAM" id="Phobius"/>
    </source>
</evidence>
<dbReference type="Pfam" id="PF13675">
    <property type="entry name" value="PilJ"/>
    <property type="match status" value="1"/>
</dbReference>
<feature type="transmembrane region" description="Helical" evidence="5">
    <location>
        <begin position="188"/>
        <end position="209"/>
    </location>
</feature>
<dbReference type="EMBL" id="BSPX01000013">
    <property type="protein sequence ID" value="GLT21828.1"/>
    <property type="molecule type" value="Genomic_DNA"/>
</dbReference>
<evidence type="ECO:0000313" key="7">
    <source>
        <dbReference type="EMBL" id="GLT21828.1"/>
    </source>
</evidence>
<dbReference type="PANTHER" id="PTHR46663:SF2">
    <property type="entry name" value="GGDEF DOMAIN-CONTAINING PROTEIN"/>
    <property type="match status" value="1"/>
</dbReference>
<dbReference type="InterPro" id="IPR029787">
    <property type="entry name" value="Nucleotide_cyclase"/>
</dbReference>
<comment type="subcellular location">
    <subcellularLocation>
        <location evidence="1">Membrane</location>
        <topology evidence="1">Multi-pass membrane protein</topology>
    </subcellularLocation>
</comment>
<dbReference type="NCBIfam" id="TIGR00254">
    <property type="entry name" value="GGDEF"/>
    <property type="match status" value="1"/>
</dbReference>
<evidence type="ECO:0000256" key="2">
    <source>
        <dbReference type="ARBA" id="ARBA00022692"/>
    </source>
</evidence>
<sequence>MPIPVSALIGSPRRLITAIVMFVVLDLSVLMINLWLANQIAQDAVAINLAGRQRMLSQQTTKALLLTTRATTPQDVNAAAQEVDLAFGLFERTLSAFADGGQTTGGDDAPVILQAVEGEAAEVVARARKLITPLRGYLPAASSAQEGRAYTAAADYMVGNNREILALMNRLTTALEHDSVRRSRDLRAIQTGAFVLALGNFLVIVLGMLRRHRQMEKESERWREMARHDPLTGLANRKAFTETGLGILARARVDGSAGAVLVIDLDGFKPINDRFGHATGDQVLVQLAARLESTARTTDLVARLGGDEFAILCPNLHDPEHIGQFCNRLVAAIGDIPDEVCPGNALGASIGIATYPKDGYDLHHILGQADRAMYAAKQAGGSRWMLL</sequence>
<dbReference type="CDD" id="cd01949">
    <property type="entry name" value="GGDEF"/>
    <property type="match status" value="1"/>
</dbReference>
<dbReference type="PROSITE" id="PS50887">
    <property type="entry name" value="GGDEF"/>
    <property type="match status" value="1"/>
</dbReference>
<evidence type="ECO:0000256" key="4">
    <source>
        <dbReference type="ARBA" id="ARBA00023136"/>
    </source>
</evidence>
<dbReference type="SMART" id="SM00267">
    <property type="entry name" value="GGDEF"/>
    <property type="match status" value="1"/>
</dbReference>
<dbReference type="InterPro" id="IPR052163">
    <property type="entry name" value="DGC-Regulatory_Protein"/>
</dbReference>
<gene>
    <name evidence="7" type="ORF">GCM10007933_12820</name>
</gene>
<dbReference type="SUPFAM" id="SSF55073">
    <property type="entry name" value="Nucleotide cyclase"/>
    <property type="match status" value="1"/>
</dbReference>
<evidence type="ECO:0000256" key="1">
    <source>
        <dbReference type="ARBA" id="ARBA00004141"/>
    </source>
</evidence>
<dbReference type="PANTHER" id="PTHR46663">
    <property type="entry name" value="DIGUANYLATE CYCLASE DGCT-RELATED"/>
    <property type="match status" value="1"/>
</dbReference>
<keyword evidence="4 5" id="KW-0472">Membrane</keyword>